<sequence>MILMVHYQVLAGMGSQSQNGVHVPAAFRNFTMSQKEKTLDELVQDKWLCYTEDGKIGLGVRSCLDLRSWFRNLDVPSCEVCNEAVLKVGELCQSEGCVTRIHHYCLKKKFSQKRGEIVCPSCGMQWQFEAPKEEPLEGEVNGLSESAASKRKRLRSADGGGSSSSQASIRSSDTRRVTRSSRQM</sequence>
<gene>
    <name evidence="1" type="ORF">Patl1_30207</name>
</gene>
<keyword evidence="2" id="KW-1185">Reference proteome</keyword>
<dbReference type="Proteomes" id="UP001164250">
    <property type="component" value="Chromosome 11"/>
</dbReference>
<accession>A0ACC1AAU4</accession>
<proteinExistence type="predicted"/>
<protein>
    <submittedName>
        <fullName evidence="1">Uncharacterized protein</fullName>
    </submittedName>
</protein>
<name>A0ACC1AAU4_9ROSI</name>
<evidence type="ECO:0000313" key="2">
    <source>
        <dbReference type="Proteomes" id="UP001164250"/>
    </source>
</evidence>
<organism evidence="1 2">
    <name type="scientific">Pistacia atlantica</name>
    <dbReference type="NCBI Taxonomy" id="434234"/>
    <lineage>
        <taxon>Eukaryota</taxon>
        <taxon>Viridiplantae</taxon>
        <taxon>Streptophyta</taxon>
        <taxon>Embryophyta</taxon>
        <taxon>Tracheophyta</taxon>
        <taxon>Spermatophyta</taxon>
        <taxon>Magnoliopsida</taxon>
        <taxon>eudicotyledons</taxon>
        <taxon>Gunneridae</taxon>
        <taxon>Pentapetalae</taxon>
        <taxon>rosids</taxon>
        <taxon>malvids</taxon>
        <taxon>Sapindales</taxon>
        <taxon>Anacardiaceae</taxon>
        <taxon>Pistacia</taxon>
    </lineage>
</organism>
<reference evidence="2" key="1">
    <citation type="journal article" date="2023" name="G3 (Bethesda)">
        <title>Genome assembly and association tests identify interacting loci associated with vigor, precocity, and sex in interspecific pistachio rootstocks.</title>
        <authorList>
            <person name="Palmer W."/>
            <person name="Jacygrad E."/>
            <person name="Sagayaradj S."/>
            <person name="Cavanaugh K."/>
            <person name="Han R."/>
            <person name="Bertier L."/>
            <person name="Beede B."/>
            <person name="Kafkas S."/>
            <person name="Golino D."/>
            <person name="Preece J."/>
            <person name="Michelmore R."/>
        </authorList>
    </citation>
    <scope>NUCLEOTIDE SEQUENCE [LARGE SCALE GENOMIC DNA]</scope>
</reference>
<comment type="caution">
    <text evidence="1">The sequence shown here is derived from an EMBL/GenBank/DDBJ whole genome shotgun (WGS) entry which is preliminary data.</text>
</comment>
<dbReference type="EMBL" id="CM047907">
    <property type="protein sequence ID" value="KAJ0083483.1"/>
    <property type="molecule type" value="Genomic_DNA"/>
</dbReference>
<evidence type="ECO:0000313" key="1">
    <source>
        <dbReference type="EMBL" id="KAJ0083483.1"/>
    </source>
</evidence>